<comment type="caution">
    <text evidence="2">The sequence shown here is derived from an EMBL/GenBank/DDBJ whole genome shotgun (WGS) entry which is preliminary data.</text>
</comment>
<accession>A0A843UJ42</accession>
<protein>
    <submittedName>
        <fullName evidence="2">Uncharacterized protein</fullName>
    </submittedName>
</protein>
<feature type="region of interest" description="Disordered" evidence="1">
    <location>
        <begin position="239"/>
        <end position="263"/>
    </location>
</feature>
<gene>
    <name evidence="2" type="ORF">Taro_015879</name>
</gene>
<dbReference type="Proteomes" id="UP000652761">
    <property type="component" value="Unassembled WGS sequence"/>
</dbReference>
<keyword evidence="3" id="KW-1185">Reference proteome</keyword>
<evidence type="ECO:0000256" key="1">
    <source>
        <dbReference type="SAM" id="MobiDB-lite"/>
    </source>
</evidence>
<proteinExistence type="predicted"/>
<evidence type="ECO:0000313" key="2">
    <source>
        <dbReference type="EMBL" id="MQL83401.1"/>
    </source>
</evidence>
<dbReference type="OrthoDB" id="296632at2759"/>
<organism evidence="2 3">
    <name type="scientific">Colocasia esculenta</name>
    <name type="common">Wild taro</name>
    <name type="synonym">Arum esculentum</name>
    <dbReference type="NCBI Taxonomy" id="4460"/>
    <lineage>
        <taxon>Eukaryota</taxon>
        <taxon>Viridiplantae</taxon>
        <taxon>Streptophyta</taxon>
        <taxon>Embryophyta</taxon>
        <taxon>Tracheophyta</taxon>
        <taxon>Spermatophyta</taxon>
        <taxon>Magnoliopsida</taxon>
        <taxon>Liliopsida</taxon>
        <taxon>Araceae</taxon>
        <taxon>Aroideae</taxon>
        <taxon>Colocasieae</taxon>
        <taxon>Colocasia</taxon>
    </lineage>
</organism>
<dbReference type="AlphaFoldDB" id="A0A843UJ42"/>
<sequence>MLRRGVCDGDGGRATLRVRRPGRGCDAARARERVRLPGGDCAGEGEGEVATTLADLTQAISMVSFYTSSSEPAQVRGKTVYIQYSNIQEVRNNKSCGDVAGNVLLVTIEGVEAGDVSIDVIHLFNYSELTHFLFDYFDKINGVHLPPCLAELRAKKHLKAKNIDEIQQLLLFSRAQRSRSSSGSRSSLLLASATTSARVKPPRPLRPIIAQYSPARHSSHAACAPECGLLVPSRSPEQSIFKLQHRADGPTTEQTPCSVPPQA</sequence>
<dbReference type="PANTHER" id="PTHR15592">
    <property type="entry name" value="MATRIN 3/NUCLEAR PROTEIN 220-RELATED"/>
    <property type="match status" value="1"/>
</dbReference>
<reference evidence="2" key="1">
    <citation type="submission" date="2017-07" db="EMBL/GenBank/DDBJ databases">
        <title>Taro Niue Genome Assembly and Annotation.</title>
        <authorList>
            <person name="Atibalentja N."/>
            <person name="Keating K."/>
            <person name="Fields C.J."/>
        </authorList>
    </citation>
    <scope>NUCLEOTIDE SEQUENCE</scope>
    <source>
        <strain evidence="2">Niue_2</strain>
        <tissue evidence="2">Leaf</tissue>
    </source>
</reference>
<dbReference type="EMBL" id="NMUH01000693">
    <property type="protein sequence ID" value="MQL83401.1"/>
    <property type="molecule type" value="Genomic_DNA"/>
</dbReference>
<name>A0A843UJ42_COLES</name>
<evidence type="ECO:0000313" key="3">
    <source>
        <dbReference type="Proteomes" id="UP000652761"/>
    </source>
</evidence>